<organism evidence="2 3">
    <name type="scientific">Pseudocohnilembus persalinus</name>
    <name type="common">Ciliate</name>
    <dbReference type="NCBI Taxonomy" id="266149"/>
    <lineage>
        <taxon>Eukaryota</taxon>
        <taxon>Sar</taxon>
        <taxon>Alveolata</taxon>
        <taxon>Ciliophora</taxon>
        <taxon>Intramacronucleata</taxon>
        <taxon>Oligohymenophorea</taxon>
        <taxon>Scuticociliatia</taxon>
        <taxon>Philasterida</taxon>
        <taxon>Pseudocohnilembidae</taxon>
        <taxon>Pseudocohnilembus</taxon>
    </lineage>
</organism>
<name>A0A0V0QYT3_PSEPJ</name>
<dbReference type="AlphaFoldDB" id="A0A0V0QYT3"/>
<keyword evidence="1" id="KW-0175">Coiled coil</keyword>
<evidence type="ECO:0000313" key="3">
    <source>
        <dbReference type="Proteomes" id="UP000054937"/>
    </source>
</evidence>
<feature type="coiled-coil region" evidence="1">
    <location>
        <begin position="60"/>
        <end position="95"/>
    </location>
</feature>
<accession>A0A0V0QYT3</accession>
<comment type="caution">
    <text evidence="2">The sequence shown here is derived from an EMBL/GenBank/DDBJ whole genome shotgun (WGS) entry which is preliminary data.</text>
</comment>
<protein>
    <submittedName>
        <fullName evidence="2">Uncharacterized protein</fullName>
    </submittedName>
</protein>
<dbReference type="EMBL" id="LDAU01000084">
    <property type="protein sequence ID" value="KRX07345.1"/>
    <property type="molecule type" value="Genomic_DNA"/>
</dbReference>
<dbReference type="OMA" id="NEPLTHE"/>
<reference evidence="2 3" key="1">
    <citation type="journal article" date="2015" name="Sci. Rep.">
        <title>Genome of the facultative scuticociliatosis pathogen Pseudocohnilembus persalinus provides insight into its virulence through horizontal gene transfer.</title>
        <authorList>
            <person name="Xiong J."/>
            <person name="Wang G."/>
            <person name="Cheng J."/>
            <person name="Tian M."/>
            <person name="Pan X."/>
            <person name="Warren A."/>
            <person name="Jiang C."/>
            <person name="Yuan D."/>
            <person name="Miao W."/>
        </authorList>
    </citation>
    <scope>NUCLEOTIDE SEQUENCE [LARGE SCALE GENOMIC DNA]</scope>
    <source>
        <strain evidence="2">36N120E</strain>
    </source>
</reference>
<proteinExistence type="predicted"/>
<sequence>MYEEKIFKEIEGIFGQIQVRKEKKAKNLQDPSILNDKQHPKEQLREFFDFLKMDQSVVNENEIDALIELAQLKKKEAEKNNLDSNNKKNNDINQNEPLTHEDLLRVFLVDDKQAEKEQKELQNAFRILTPDYSEEEIDLADLEKKLRLYDKNHQDSVNIIQYMIYNE</sequence>
<keyword evidence="3" id="KW-1185">Reference proteome</keyword>
<evidence type="ECO:0000256" key="1">
    <source>
        <dbReference type="SAM" id="Coils"/>
    </source>
</evidence>
<dbReference type="InParanoid" id="A0A0V0QYT3"/>
<gene>
    <name evidence="2" type="ORF">PPERSA_06960</name>
</gene>
<dbReference type="Proteomes" id="UP000054937">
    <property type="component" value="Unassembled WGS sequence"/>
</dbReference>
<evidence type="ECO:0000313" key="2">
    <source>
        <dbReference type="EMBL" id="KRX07345.1"/>
    </source>
</evidence>